<dbReference type="SUPFAM" id="SSF109604">
    <property type="entry name" value="HD-domain/PDEase-like"/>
    <property type="match status" value="1"/>
</dbReference>
<dbReference type="Gene3D" id="1.10.3210.10">
    <property type="entry name" value="Hypothetical protein af1432"/>
    <property type="match status" value="1"/>
</dbReference>
<reference evidence="4" key="1">
    <citation type="submission" date="2017-09" db="EMBL/GenBank/DDBJ databases">
        <title>Depth-based differentiation of microbial function through sediment-hosted aquifers and enrichment of novel symbionts in the deep terrestrial subsurface.</title>
        <authorList>
            <person name="Probst A.J."/>
            <person name="Ladd B."/>
            <person name="Jarett J.K."/>
            <person name="Geller-Mcgrath D.E."/>
            <person name="Sieber C.M.K."/>
            <person name="Emerson J.B."/>
            <person name="Anantharaman K."/>
            <person name="Thomas B.C."/>
            <person name="Malmstrom R."/>
            <person name="Stieglmeier M."/>
            <person name="Klingl A."/>
            <person name="Woyke T."/>
            <person name="Ryan C.M."/>
            <person name="Banfield J.F."/>
        </authorList>
    </citation>
    <scope>NUCLEOTIDE SEQUENCE [LARGE SCALE GENOMIC DNA]</scope>
</reference>
<dbReference type="CDD" id="cd05399">
    <property type="entry name" value="NT_Rel-Spo_like"/>
    <property type="match status" value="1"/>
</dbReference>
<dbReference type="PANTHER" id="PTHR21262:SF31">
    <property type="entry name" value="GTP PYROPHOSPHOKINASE"/>
    <property type="match status" value="1"/>
</dbReference>
<dbReference type="EMBL" id="PEXI01000024">
    <property type="protein sequence ID" value="PIU24510.1"/>
    <property type="molecule type" value="Genomic_DNA"/>
</dbReference>
<dbReference type="AlphaFoldDB" id="A0A2M6YCU0"/>
<dbReference type="InterPro" id="IPR003607">
    <property type="entry name" value="HD/PDEase_dom"/>
</dbReference>
<dbReference type="InterPro" id="IPR033655">
    <property type="entry name" value="TGS_RelA/SpoT"/>
</dbReference>
<dbReference type="PANTHER" id="PTHR21262">
    <property type="entry name" value="GUANOSINE-3',5'-BIS DIPHOSPHATE 3'-PYROPHOSPHOHYDROLASE"/>
    <property type="match status" value="1"/>
</dbReference>
<name>A0A2M6YCU0_9BACT</name>
<sequence>MTSKMKKIDQSVGSFNDSLIPFLSDFEVNEIQFIESVFDFAKEKHFGQKRFSGEDYFIHPLNIAKELIKHQPDKEIVAAALLHDVVEDCEVSVSEIEKKFGHEVAKLVDGVTKISLIEMKEKALGLEFDKNHISSQIDSYRKLLTAMAGDPRVLIIKLYDRLHNSQTLEWLPKSKQKFYALETIQVFAPLAERIGMSTIKSELEDNSFPYAFPEEYSAFIKNITVAKEDREKYIIKIIKILKNHFPGSEIYGRAKHNFSLYNKLLEKESLENIFDLVAIRIIVPTVEKCYHALGQIHEIFAPLPEGVTDYIAKPRENVYQSLHSIVIGPDNVKFEIQIRTPRMHKIAEFGIAAHWYYKEKKIRSTGEKDAKRWIEELGSGDIFGSKKNFFSDKIFVFTPQGKIIELPKNATPLDFAFHIHSQLGLSCYGSKINNKIGHISAKLKTGDIVEIIKNERTKPSLDWLGFVKTNFAKNKIRDYFNNLERPKHLSIGQEIVNTQLMKFELLPITEKNFKQLSDKISRSKLPFNDLETALVLVGKKEISKNDVIKVLYENANFSENKEAKKITGVGNVNFEIGNGITYRLANCCKPKNIDKIIGYITLQKIITVHKANCPETKKFDKSRIINGNWC</sequence>
<organism evidence="3 4">
    <name type="scientific">Candidatus Berkelbacteria bacterium CG08_land_8_20_14_0_20_39_8</name>
    <dbReference type="NCBI Taxonomy" id="1974511"/>
    <lineage>
        <taxon>Bacteria</taxon>
        <taxon>Candidatus Berkelbacteria</taxon>
    </lineage>
</organism>
<feature type="domain" description="TGS" evidence="2">
    <location>
        <begin position="392"/>
        <end position="453"/>
    </location>
</feature>
<dbReference type="Gene3D" id="3.10.20.30">
    <property type="match status" value="1"/>
</dbReference>
<dbReference type="Pfam" id="PF02824">
    <property type="entry name" value="TGS"/>
    <property type="match status" value="1"/>
</dbReference>
<comment type="similarity">
    <text evidence="1">Belongs to the relA/spoT family.</text>
</comment>
<comment type="function">
    <text evidence="1">In eubacteria ppGpp (guanosine 3'-diphosphate 5'-diphosphate) is a mediator of the stringent response that coordinates a variety of cellular activities in response to changes in nutritional abundance.</text>
</comment>
<dbReference type="CDD" id="cd01668">
    <property type="entry name" value="TGS_RSH"/>
    <property type="match status" value="1"/>
</dbReference>
<dbReference type="SUPFAM" id="SSF81301">
    <property type="entry name" value="Nucleotidyltransferase"/>
    <property type="match status" value="1"/>
</dbReference>
<dbReference type="InterPro" id="IPR007685">
    <property type="entry name" value="RelA_SpoT"/>
</dbReference>
<dbReference type="Gene3D" id="3.30.460.10">
    <property type="entry name" value="Beta Polymerase, domain 2"/>
    <property type="match status" value="1"/>
</dbReference>
<dbReference type="FunFam" id="1.10.3210.10:FF:000001">
    <property type="entry name" value="GTP pyrophosphokinase RelA"/>
    <property type="match status" value="1"/>
</dbReference>
<evidence type="ECO:0000313" key="3">
    <source>
        <dbReference type="EMBL" id="PIU24510.1"/>
    </source>
</evidence>
<evidence type="ECO:0000259" key="2">
    <source>
        <dbReference type="PROSITE" id="PS51880"/>
    </source>
</evidence>
<dbReference type="InterPro" id="IPR043519">
    <property type="entry name" value="NT_sf"/>
</dbReference>
<dbReference type="InterPro" id="IPR004811">
    <property type="entry name" value="RelA/Spo_fam"/>
</dbReference>
<dbReference type="FunFam" id="3.10.20.30:FF:000002">
    <property type="entry name" value="GTP pyrophosphokinase (RelA/SpoT)"/>
    <property type="match status" value="1"/>
</dbReference>
<accession>A0A2M6YCU0</accession>
<dbReference type="Pfam" id="PF13328">
    <property type="entry name" value="HD_4"/>
    <property type="match status" value="1"/>
</dbReference>
<evidence type="ECO:0000313" key="4">
    <source>
        <dbReference type="Proteomes" id="UP000229896"/>
    </source>
</evidence>
<dbReference type="PROSITE" id="PS51880">
    <property type="entry name" value="TGS"/>
    <property type="match status" value="1"/>
</dbReference>
<dbReference type="InterPro" id="IPR012676">
    <property type="entry name" value="TGS-like"/>
</dbReference>
<gene>
    <name evidence="3" type="ORF">COT12_00615</name>
</gene>
<dbReference type="Proteomes" id="UP000229896">
    <property type="component" value="Unassembled WGS sequence"/>
</dbReference>
<dbReference type="InterPro" id="IPR004095">
    <property type="entry name" value="TGS"/>
</dbReference>
<dbReference type="CDD" id="cd00077">
    <property type="entry name" value="HDc"/>
    <property type="match status" value="1"/>
</dbReference>
<dbReference type="GO" id="GO:0005886">
    <property type="term" value="C:plasma membrane"/>
    <property type="evidence" value="ECO:0007669"/>
    <property type="project" value="TreeGrafter"/>
</dbReference>
<evidence type="ECO:0000256" key="1">
    <source>
        <dbReference type="RuleBase" id="RU003847"/>
    </source>
</evidence>
<dbReference type="Pfam" id="PF04607">
    <property type="entry name" value="RelA_SpoT"/>
    <property type="match status" value="1"/>
</dbReference>
<proteinExistence type="inferred from homology"/>
<dbReference type="SMART" id="SM00954">
    <property type="entry name" value="RelA_SpoT"/>
    <property type="match status" value="1"/>
</dbReference>
<dbReference type="SMART" id="SM00471">
    <property type="entry name" value="HDc"/>
    <property type="match status" value="1"/>
</dbReference>
<dbReference type="SUPFAM" id="SSF81271">
    <property type="entry name" value="TGS-like"/>
    <property type="match status" value="1"/>
</dbReference>
<dbReference type="NCBIfam" id="TIGR00691">
    <property type="entry name" value="spoT_relA"/>
    <property type="match status" value="1"/>
</dbReference>
<protein>
    <submittedName>
        <fullName evidence="3">(P)ppGpp synthetase</fullName>
    </submittedName>
</protein>
<dbReference type="InterPro" id="IPR012675">
    <property type="entry name" value="Beta-grasp_dom_sf"/>
</dbReference>
<dbReference type="GO" id="GO:0015969">
    <property type="term" value="P:guanosine tetraphosphate metabolic process"/>
    <property type="evidence" value="ECO:0007669"/>
    <property type="project" value="InterPro"/>
</dbReference>
<comment type="caution">
    <text evidence="3">The sequence shown here is derived from an EMBL/GenBank/DDBJ whole genome shotgun (WGS) entry which is preliminary data.</text>
</comment>